<proteinExistence type="predicted"/>
<dbReference type="AlphaFoldDB" id="Q64A61"/>
<reference evidence="1" key="2">
    <citation type="submission" date="2004-08" db="EMBL/GenBank/DDBJ databases">
        <authorList>
            <person name="Putnam N."/>
            <person name="Detter J.C."/>
            <person name="Richardson P.M."/>
            <person name="Rokhsar D."/>
        </authorList>
    </citation>
    <scope>NUCLEOTIDE SEQUENCE</scope>
</reference>
<accession>Q64A61</accession>
<sequence length="65" mass="7497">MILIIIGICLRRCIGFISISSFCQGGLRITSGCVKTHVCMKNKLYTSFKSENKVKIRRIWFFHTV</sequence>
<gene>
    <name evidence="1" type="ORF">GZ33E1_13</name>
</gene>
<evidence type="ECO:0000313" key="1">
    <source>
        <dbReference type="EMBL" id="AAU83716.1"/>
    </source>
</evidence>
<protein>
    <submittedName>
        <fullName evidence="1">Uncharacterized protein</fullName>
    </submittedName>
</protein>
<organism evidence="1">
    <name type="scientific">Uncultured archaeon GZfos26G2</name>
    <dbReference type="NCBI Taxonomy" id="3386331"/>
    <lineage>
        <taxon>Archaea</taxon>
        <taxon>Methanobacteriati</taxon>
        <taxon>Methanobacteriota</taxon>
        <taxon>Stenosarchaea group</taxon>
        <taxon>Methanomicrobia</taxon>
        <taxon>Candidatus Methanophagales</taxon>
        <taxon>Candidatus Methanophagaceae</taxon>
        <taxon>Candidatus Methanophaga</taxon>
    </lineage>
</organism>
<dbReference type="EMBL" id="AY714857">
    <property type="protein sequence ID" value="AAU83716.1"/>
    <property type="molecule type" value="Genomic_DNA"/>
</dbReference>
<name>Q64A61_UNCAG</name>
<reference evidence="1" key="1">
    <citation type="journal article" date="2004" name="Science">
        <title>Reverse methanogenesis: testing the hypothesis with environmental genomics.</title>
        <authorList>
            <person name="Hallam S.J."/>
            <person name="Putnam N."/>
            <person name="Preston C.M."/>
            <person name="Detter J.C."/>
            <person name="Rokhsar D."/>
            <person name="Richardson P.M."/>
            <person name="DeLong E.F."/>
        </authorList>
    </citation>
    <scope>NUCLEOTIDE SEQUENCE</scope>
</reference>